<sequence length="60" mass="6773">MYGASYLRENSVHLYGIAARSRQILHSCGAPYKRLARAAAQAERTKRIARDFNPQISSCF</sequence>
<reference evidence="1 2" key="1">
    <citation type="submission" date="2009-07" db="EMBL/GenBank/DDBJ databases">
        <authorList>
            <person name="Madupu R."/>
            <person name="Sebastian Y."/>
            <person name="Durkin A.S."/>
            <person name="Torralba M."/>
            <person name="Methe B."/>
            <person name="Sutton G.G."/>
            <person name="Strausberg R.L."/>
            <person name="Nelson K.E."/>
        </authorList>
    </citation>
    <scope>NUCLEOTIDE SEQUENCE [LARGE SCALE GENOMIC DNA]</scope>
    <source>
        <strain evidence="1 2">RM3268</strain>
    </source>
</reference>
<evidence type="ECO:0000313" key="2">
    <source>
        <dbReference type="Proteomes" id="UP000005709"/>
    </source>
</evidence>
<dbReference type="EMBL" id="ACYG01000024">
    <property type="protein sequence ID" value="EEV17747.1"/>
    <property type="molecule type" value="Genomic_DNA"/>
</dbReference>
<organism evidence="1 2">
    <name type="scientific">Campylobacter gracilis RM3268</name>
    <dbReference type="NCBI Taxonomy" id="553220"/>
    <lineage>
        <taxon>Bacteria</taxon>
        <taxon>Pseudomonadati</taxon>
        <taxon>Campylobacterota</taxon>
        <taxon>Epsilonproteobacteria</taxon>
        <taxon>Campylobacterales</taxon>
        <taxon>Campylobacteraceae</taxon>
        <taxon>Campylobacter</taxon>
    </lineage>
</organism>
<protein>
    <submittedName>
        <fullName evidence="1">Uncharacterized protein</fullName>
    </submittedName>
</protein>
<gene>
    <name evidence="1" type="ORF">CAMGR0001_0579</name>
</gene>
<accession>C8PHY3</accession>
<dbReference type="Proteomes" id="UP000005709">
    <property type="component" value="Unassembled WGS sequence"/>
</dbReference>
<proteinExistence type="predicted"/>
<evidence type="ECO:0000313" key="1">
    <source>
        <dbReference type="EMBL" id="EEV17747.1"/>
    </source>
</evidence>
<keyword evidence="2" id="KW-1185">Reference proteome</keyword>
<dbReference type="AlphaFoldDB" id="C8PHY3"/>
<comment type="caution">
    <text evidence="1">The sequence shown here is derived from an EMBL/GenBank/DDBJ whole genome shotgun (WGS) entry which is preliminary data.</text>
</comment>
<name>C8PHY3_9BACT</name>